<dbReference type="InterPro" id="IPR015655">
    <property type="entry name" value="PP2C"/>
</dbReference>
<sequence length="258" mass="28600">MQITIHSNIGRKRSSNQDYADYFYSQSQQVLFILCDGVGGNLAGDIASQRTTEYIGKEFEKVSQPMTVTQAHAWMVQMTNQVNNYILNQADLNPEYEGMGTTIVLATIVEDTILICHVGDSRAYAFAKGQLTQLTEDHSLVNELIRTGEITFEESIDHPHRNVVTQSIGTPMVIEPEFSEIALDRVEILLLCSDGLNGMIRNEEIEQIMAKQPDLDRLGQQLVEAANEAGGLDNITIILATNFNLNDEGGDIIHGNRG</sequence>
<keyword evidence="3" id="KW-1185">Reference proteome</keyword>
<dbReference type="OrthoDB" id="9801841at2"/>
<evidence type="ECO:0000259" key="1">
    <source>
        <dbReference type="PROSITE" id="PS51746"/>
    </source>
</evidence>
<evidence type="ECO:0000313" key="2">
    <source>
        <dbReference type="EMBL" id="SDF88754.1"/>
    </source>
</evidence>
<name>A0A1G7PRA5_9LACT</name>
<protein>
    <submittedName>
        <fullName evidence="2">Protein phosphatase</fullName>
    </submittedName>
</protein>
<dbReference type="PANTHER" id="PTHR47992">
    <property type="entry name" value="PROTEIN PHOSPHATASE"/>
    <property type="match status" value="1"/>
</dbReference>
<evidence type="ECO:0000313" key="3">
    <source>
        <dbReference type="Proteomes" id="UP000199708"/>
    </source>
</evidence>
<dbReference type="Proteomes" id="UP000199708">
    <property type="component" value="Unassembled WGS sequence"/>
</dbReference>
<gene>
    <name evidence="2" type="ORF">SAMN05421791_101343</name>
</gene>
<dbReference type="EMBL" id="FNCK01000001">
    <property type="protein sequence ID" value="SDF88754.1"/>
    <property type="molecule type" value="Genomic_DNA"/>
</dbReference>
<dbReference type="SMART" id="SM00331">
    <property type="entry name" value="PP2C_SIG"/>
    <property type="match status" value="1"/>
</dbReference>
<dbReference type="SMART" id="SM00332">
    <property type="entry name" value="PP2Cc"/>
    <property type="match status" value="1"/>
</dbReference>
<dbReference type="GO" id="GO:0004722">
    <property type="term" value="F:protein serine/threonine phosphatase activity"/>
    <property type="evidence" value="ECO:0007669"/>
    <property type="project" value="InterPro"/>
</dbReference>
<feature type="domain" description="PPM-type phosphatase" evidence="1">
    <location>
        <begin position="2"/>
        <end position="242"/>
    </location>
</feature>
<reference evidence="2 3" key="1">
    <citation type="submission" date="2016-10" db="EMBL/GenBank/DDBJ databases">
        <authorList>
            <person name="de Groot N.N."/>
        </authorList>
    </citation>
    <scope>NUCLEOTIDE SEQUENCE [LARGE SCALE GENOMIC DNA]</scope>
    <source>
        <strain evidence="2 3">ATCC BAA-466</strain>
    </source>
</reference>
<dbReference type="InterPro" id="IPR001932">
    <property type="entry name" value="PPM-type_phosphatase-like_dom"/>
</dbReference>
<dbReference type="STRING" id="120956.SAMN05421791_101343"/>
<dbReference type="SUPFAM" id="SSF81606">
    <property type="entry name" value="PP2C-like"/>
    <property type="match status" value="1"/>
</dbReference>
<dbReference type="RefSeq" id="WP_090289039.1">
    <property type="nucleotide sequence ID" value="NZ_FNCK01000001.1"/>
</dbReference>
<dbReference type="NCBIfam" id="NF033484">
    <property type="entry name" value="Stp1_PP2C_phos"/>
    <property type="match status" value="1"/>
</dbReference>
<dbReference type="CDD" id="cd00143">
    <property type="entry name" value="PP2Cc"/>
    <property type="match status" value="1"/>
</dbReference>
<dbReference type="AlphaFoldDB" id="A0A1G7PRA5"/>
<dbReference type="InterPro" id="IPR036457">
    <property type="entry name" value="PPM-type-like_dom_sf"/>
</dbReference>
<dbReference type="Gene3D" id="3.60.40.10">
    <property type="entry name" value="PPM-type phosphatase domain"/>
    <property type="match status" value="1"/>
</dbReference>
<organism evidence="2 3">
    <name type="scientific">Facklamia miroungae</name>
    <dbReference type="NCBI Taxonomy" id="120956"/>
    <lineage>
        <taxon>Bacteria</taxon>
        <taxon>Bacillati</taxon>
        <taxon>Bacillota</taxon>
        <taxon>Bacilli</taxon>
        <taxon>Lactobacillales</taxon>
        <taxon>Aerococcaceae</taxon>
        <taxon>Facklamia</taxon>
    </lineage>
</organism>
<proteinExistence type="predicted"/>
<dbReference type="Pfam" id="PF13672">
    <property type="entry name" value="PP2C_2"/>
    <property type="match status" value="1"/>
</dbReference>
<accession>A0A1G7PRA5</accession>
<dbReference type="PROSITE" id="PS51746">
    <property type="entry name" value="PPM_2"/>
    <property type="match status" value="1"/>
</dbReference>